<keyword evidence="1" id="KW-0812">Transmembrane</keyword>
<gene>
    <name evidence="2" type="ORF">E8L99_10015</name>
</gene>
<dbReference type="AlphaFoldDB" id="A0A4D7QL07"/>
<dbReference type="Pfam" id="PF22564">
    <property type="entry name" value="HAAS"/>
    <property type="match status" value="1"/>
</dbReference>
<feature type="transmembrane region" description="Helical" evidence="1">
    <location>
        <begin position="156"/>
        <end position="179"/>
    </location>
</feature>
<name>A0A4D7QL07_9HYPH</name>
<dbReference type="RefSeq" id="WP_137099396.1">
    <property type="nucleotide sequence ID" value="NZ_CP039865.1"/>
</dbReference>
<feature type="transmembrane region" description="Helical" evidence="1">
    <location>
        <begin position="78"/>
        <end position="99"/>
    </location>
</feature>
<dbReference type="Proteomes" id="UP000298588">
    <property type="component" value="Chromosome"/>
</dbReference>
<protein>
    <submittedName>
        <fullName evidence="2">Uncharacterized protein</fullName>
    </submittedName>
</protein>
<sequence length="225" mass="24121">MARLIEAYLDDLSSRLSFDPHLAERMREEIAGHVEDALDASEAPSEDDVRRVLTRLGSPRAMASHYLLDALDRQSERLWWALLTMMAATFLAMRLRTLGLAAPSDGGALLDGLIPLVDRYGLVAAMVIGAAGWLAARRLPAGETLDHETLRRPILVTVAAGLSFAALAASVVAGGARIWLQAPGDLPPALILGGLIAEITVLSLGGWLITLFLRRTLLARALVST</sequence>
<evidence type="ECO:0000313" key="3">
    <source>
        <dbReference type="Proteomes" id="UP000298588"/>
    </source>
</evidence>
<keyword evidence="1" id="KW-1133">Transmembrane helix</keyword>
<feature type="transmembrane region" description="Helical" evidence="1">
    <location>
        <begin position="191"/>
        <end position="213"/>
    </location>
</feature>
<keyword evidence="3" id="KW-1185">Reference proteome</keyword>
<organism evidence="2 3">
    <name type="scientific">Phreatobacter aquaticus</name>
    <dbReference type="NCBI Taxonomy" id="2570229"/>
    <lineage>
        <taxon>Bacteria</taxon>
        <taxon>Pseudomonadati</taxon>
        <taxon>Pseudomonadota</taxon>
        <taxon>Alphaproteobacteria</taxon>
        <taxon>Hyphomicrobiales</taxon>
        <taxon>Phreatobacteraceae</taxon>
        <taxon>Phreatobacter</taxon>
    </lineage>
</organism>
<dbReference type="EMBL" id="CP039865">
    <property type="protein sequence ID" value="QCK86064.1"/>
    <property type="molecule type" value="Genomic_DNA"/>
</dbReference>
<proteinExistence type="predicted"/>
<evidence type="ECO:0000256" key="1">
    <source>
        <dbReference type="SAM" id="Phobius"/>
    </source>
</evidence>
<feature type="transmembrane region" description="Helical" evidence="1">
    <location>
        <begin position="119"/>
        <end position="136"/>
    </location>
</feature>
<keyword evidence="1" id="KW-0472">Membrane</keyword>
<accession>A0A4D7QL07</accession>
<dbReference type="OrthoDB" id="8220084at2"/>
<dbReference type="KEGG" id="paqt:E8L99_10015"/>
<evidence type="ECO:0000313" key="2">
    <source>
        <dbReference type="EMBL" id="QCK86064.1"/>
    </source>
</evidence>
<reference evidence="2 3" key="1">
    <citation type="submission" date="2019-04" db="EMBL/GenBank/DDBJ databases">
        <title>Phreatobacter aquaticus sp. nov.</title>
        <authorList>
            <person name="Choi A."/>
            <person name="Baek K."/>
        </authorList>
    </citation>
    <scope>NUCLEOTIDE SEQUENCE [LARGE SCALE GENOMIC DNA]</scope>
    <source>
        <strain evidence="2 3">NMCR1094</strain>
    </source>
</reference>